<evidence type="ECO:0000256" key="1">
    <source>
        <dbReference type="SAM" id="MobiDB-lite"/>
    </source>
</evidence>
<reference evidence="2 3" key="1">
    <citation type="submission" date="2023-01" db="EMBL/GenBank/DDBJ databases">
        <title>Analysis of 21 Apiospora genomes using comparative genomics revels a genus with tremendous synthesis potential of carbohydrate active enzymes and secondary metabolites.</title>
        <authorList>
            <person name="Sorensen T."/>
        </authorList>
    </citation>
    <scope>NUCLEOTIDE SEQUENCE [LARGE SCALE GENOMIC DNA]</scope>
    <source>
        <strain evidence="2 3">CBS 135458</strain>
    </source>
</reference>
<evidence type="ECO:0000313" key="3">
    <source>
        <dbReference type="Proteomes" id="UP001480595"/>
    </source>
</evidence>
<dbReference type="RefSeq" id="XP_066718780.1">
    <property type="nucleotide sequence ID" value="XM_066856613.1"/>
</dbReference>
<dbReference type="Proteomes" id="UP001480595">
    <property type="component" value="Unassembled WGS sequence"/>
</dbReference>
<keyword evidence="3" id="KW-1185">Reference proteome</keyword>
<feature type="region of interest" description="Disordered" evidence="1">
    <location>
        <begin position="54"/>
        <end position="78"/>
    </location>
</feature>
<evidence type="ECO:0000313" key="2">
    <source>
        <dbReference type="EMBL" id="KAK8074305.1"/>
    </source>
</evidence>
<evidence type="ECO:0008006" key="4">
    <source>
        <dbReference type="Google" id="ProtNLM"/>
    </source>
</evidence>
<accession>A0ABR1VSS4</accession>
<sequence>MLELITSSSTPIIANLPRADQHHDALTFPCRVGPLRRRSPEHRYPDLIRVQNRHVGHTDGVADDPNPDVDDARGRRHDADGAGVLRTHRDYDVRGQVRPTNIVRDHDGQGLRWNYLDDSAAGVVVGRLSEDDGDAAAKCCQACVDNADCAAMEVNTAGTCSLYFDRDASSQHAVCGAVGFTYRSFPNIWHGQGIWVQSGCGEARCLAPGQ</sequence>
<dbReference type="EMBL" id="JAQQWL010000005">
    <property type="protein sequence ID" value="KAK8074305.1"/>
    <property type="molecule type" value="Genomic_DNA"/>
</dbReference>
<gene>
    <name evidence="2" type="ORF">PG994_005204</name>
</gene>
<proteinExistence type="predicted"/>
<dbReference type="GeneID" id="92089676"/>
<protein>
    <recommendedName>
        <fullName evidence="4">Apple domain-containing protein</fullName>
    </recommendedName>
</protein>
<name>A0ABR1VSS4_9PEZI</name>
<comment type="caution">
    <text evidence="2">The sequence shown here is derived from an EMBL/GenBank/DDBJ whole genome shotgun (WGS) entry which is preliminary data.</text>
</comment>
<organism evidence="2 3">
    <name type="scientific">Apiospora phragmitis</name>
    <dbReference type="NCBI Taxonomy" id="2905665"/>
    <lineage>
        <taxon>Eukaryota</taxon>
        <taxon>Fungi</taxon>
        <taxon>Dikarya</taxon>
        <taxon>Ascomycota</taxon>
        <taxon>Pezizomycotina</taxon>
        <taxon>Sordariomycetes</taxon>
        <taxon>Xylariomycetidae</taxon>
        <taxon>Amphisphaeriales</taxon>
        <taxon>Apiosporaceae</taxon>
        <taxon>Apiospora</taxon>
    </lineage>
</organism>